<protein>
    <recommendedName>
        <fullName evidence="3">C2H2-type domain-containing protein</fullName>
    </recommendedName>
</protein>
<sequence length="181" mass="20076">MNDLSCPELLASHIVKEEQTITGGGPVSDDEDHLGHDGEFPDDMETLKQQLHRFDGGGSTTGATSAHCEEALGLSFEVSMGGTMAGRANLPGHHHHHPPSSAINDDLALLVGRPDERGYFHCPADACDRKYKIKYSLLRHLRNECNADRRHSCPMCNKKFSYAFILNRHLLNVHKESPGFY</sequence>
<name>A0A182MHK9_9DIPT</name>
<dbReference type="SUPFAM" id="SSF57667">
    <property type="entry name" value="beta-beta-alpha zinc fingers"/>
    <property type="match status" value="1"/>
</dbReference>
<keyword evidence="1" id="KW-0863">Zinc-finger</keyword>
<keyword evidence="5" id="KW-1185">Reference proteome</keyword>
<dbReference type="PROSITE" id="PS50157">
    <property type="entry name" value="ZINC_FINGER_C2H2_2"/>
    <property type="match status" value="1"/>
</dbReference>
<keyword evidence="1" id="KW-0862">Zinc</keyword>
<evidence type="ECO:0000256" key="2">
    <source>
        <dbReference type="SAM" id="MobiDB-lite"/>
    </source>
</evidence>
<dbReference type="VEuPathDB" id="VectorBase:ACUA018456"/>
<evidence type="ECO:0000313" key="5">
    <source>
        <dbReference type="Proteomes" id="UP000075883"/>
    </source>
</evidence>
<keyword evidence="1" id="KW-0479">Metal-binding</keyword>
<evidence type="ECO:0000256" key="1">
    <source>
        <dbReference type="PROSITE-ProRule" id="PRU00042"/>
    </source>
</evidence>
<dbReference type="EnsemblMetazoa" id="ACUA018456-RA">
    <property type="protein sequence ID" value="ACUA018456-PA"/>
    <property type="gene ID" value="ACUA018456"/>
</dbReference>
<evidence type="ECO:0000313" key="4">
    <source>
        <dbReference type="EnsemblMetazoa" id="ACUA018456-PA"/>
    </source>
</evidence>
<proteinExistence type="predicted"/>
<dbReference type="SMART" id="SM00355">
    <property type="entry name" value="ZnF_C2H2"/>
    <property type="match status" value="2"/>
</dbReference>
<feature type="region of interest" description="Disordered" evidence="2">
    <location>
        <begin position="16"/>
        <end position="41"/>
    </location>
</feature>
<dbReference type="EMBL" id="AXCM01020270">
    <property type="status" value="NOT_ANNOTATED_CDS"/>
    <property type="molecule type" value="Genomic_DNA"/>
</dbReference>
<dbReference type="Proteomes" id="UP000075883">
    <property type="component" value="Unassembled WGS sequence"/>
</dbReference>
<feature type="domain" description="C2H2-type" evidence="3">
    <location>
        <begin position="151"/>
        <end position="179"/>
    </location>
</feature>
<evidence type="ECO:0000259" key="3">
    <source>
        <dbReference type="PROSITE" id="PS50157"/>
    </source>
</evidence>
<organism evidence="4 5">
    <name type="scientific">Anopheles culicifacies</name>
    <dbReference type="NCBI Taxonomy" id="139723"/>
    <lineage>
        <taxon>Eukaryota</taxon>
        <taxon>Metazoa</taxon>
        <taxon>Ecdysozoa</taxon>
        <taxon>Arthropoda</taxon>
        <taxon>Hexapoda</taxon>
        <taxon>Insecta</taxon>
        <taxon>Pterygota</taxon>
        <taxon>Neoptera</taxon>
        <taxon>Endopterygota</taxon>
        <taxon>Diptera</taxon>
        <taxon>Nematocera</taxon>
        <taxon>Culicoidea</taxon>
        <taxon>Culicidae</taxon>
        <taxon>Anophelinae</taxon>
        <taxon>Anopheles</taxon>
        <taxon>culicifacies species complex</taxon>
    </lineage>
</organism>
<dbReference type="Gene3D" id="3.30.160.60">
    <property type="entry name" value="Classic Zinc Finger"/>
    <property type="match status" value="1"/>
</dbReference>
<dbReference type="InterPro" id="IPR013087">
    <property type="entry name" value="Znf_C2H2_type"/>
</dbReference>
<dbReference type="GO" id="GO:0008270">
    <property type="term" value="F:zinc ion binding"/>
    <property type="evidence" value="ECO:0007669"/>
    <property type="project" value="UniProtKB-KW"/>
</dbReference>
<accession>A0A182MHK9</accession>
<dbReference type="AlphaFoldDB" id="A0A182MHK9"/>
<reference evidence="4" key="2">
    <citation type="submission" date="2020-05" db="UniProtKB">
        <authorList>
            <consortium name="EnsemblMetazoa"/>
        </authorList>
    </citation>
    <scope>IDENTIFICATION</scope>
    <source>
        <strain evidence="4">A-37</strain>
    </source>
</reference>
<dbReference type="InterPro" id="IPR036236">
    <property type="entry name" value="Znf_C2H2_sf"/>
</dbReference>
<dbReference type="PROSITE" id="PS00028">
    <property type="entry name" value="ZINC_FINGER_C2H2_1"/>
    <property type="match status" value="1"/>
</dbReference>
<reference evidence="5" key="1">
    <citation type="submission" date="2013-09" db="EMBL/GenBank/DDBJ databases">
        <title>The Genome Sequence of Anopheles culicifacies species A.</title>
        <authorList>
            <consortium name="The Broad Institute Genomics Platform"/>
            <person name="Neafsey D.E."/>
            <person name="Besansky N."/>
            <person name="Howell P."/>
            <person name="Walton C."/>
            <person name="Young S.K."/>
            <person name="Zeng Q."/>
            <person name="Gargeya S."/>
            <person name="Fitzgerald M."/>
            <person name="Haas B."/>
            <person name="Abouelleil A."/>
            <person name="Allen A.W."/>
            <person name="Alvarado L."/>
            <person name="Arachchi H.M."/>
            <person name="Berlin A.M."/>
            <person name="Chapman S.B."/>
            <person name="Gainer-Dewar J."/>
            <person name="Goldberg J."/>
            <person name="Griggs A."/>
            <person name="Gujja S."/>
            <person name="Hansen M."/>
            <person name="Howarth C."/>
            <person name="Imamovic A."/>
            <person name="Ireland A."/>
            <person name="Larimer J."/>
            <person name="McCowan C."/>
            <person name="Murphy C."/>
            <person name="Pearson M."/>
            <person name="Poon T.W."/>
            <person name="Priest M."/>
            <person name="Roberts A."/>
            <person name="Saif S."/>
            <person name="Shea T."/>
            <person name="Sisk P."/>
            <person name="Sykes S."/>
            <person name="Wortman J."/>
            <person name="Nusbaum C."/>
            <person name="Birren B."/>
        </authorList>
    </citation>
    <scope>NUCLEOTIDE SEQUENCE [LARGE SCALE GENOMIC DNA]</scope>
    <source>
        <strain evidence="5">A-37</strain>
    </source>
</reference>